<name>A0A4R6S3B3_9MICO</name>
<evidence type="ECO:0000313" key="2">
    <source>
        <dbReference type="EMBL" id="TDP93176.1"/>
    </source>
</evidence>
<dbReference type="EMBL" id="SNYA01000003">
    <property type="protein sequence ID" value="TDP93176.1"/>
    <property type="molecule type" value="Genomic_DNA"/>
</dbReference>
<accession>A0A4R6S3B3</accession>
<dbReference type="OrthoDB" id="4991311at2"/>
<organism evidence="2 3">
    <name type="scientific">Leucobacter luti</name>
    <dbReference type="NCBI Taxonomy" id="340320"/>
    <lineage>
        <taxon>Bacteria</taxon>
        <taxon>Bacillati</taxon>
        <taxon>Actinomycetota</taxon>
        <taxon>Actinomycetes</taxon>
        <taxon>Micrococcales</taxon>
        <taxon>Microbacteriaceae</taxon>
        <taxon>Leucobacter</taxon>
    </lineage>
</organism>
<proteinExistence type="predicted"/>
<protein>
    <submittedName>
        <fullName evidence="2">Uncharacterized protein</fullName>
    </submittedName>
</protein>
<feature type="compositionally biased region" description="Basic and acidic residues" evidence="1">
    <location>
        <begin position="18"/>
        <end position="41"/>
    </location>
</feature>
<dbReference type="RefSeq" id="WP_133616299.1">
    <property type="nucleotide sequence ID" value="NZ_SNYA01000003.1"/>
</dbReference>
<sequence>MISPDVVGSGWEDTMLNEQRRGVTDHESDPAHNTDEGHEWVDEGGASHLGPATHTDSGRHEAVEPESEPAER</sequence>
<feature type="region of interest" description="Disordered" evidence="1">
    <location>
        <begin position="1"/>
        <end position="72"/>
    </location>
</feature>
<dbReference type="AlphaFoldDB" id="A0A4R6S3B3"/>
<reference evidence="2 3" key="1">
    <citation type="submission" date="2019-03" db="EMBL/GenBank/DDBJ databases">
        <title>Genomic analyses of the natural microbiome of Caenorhabditis elegans.</title>
        <authorList>
            <person name="Samuel B."/>
        </authorList>
    </citation>
    <scope>NUCLEOTIDE SEQUENCE [LARGE SCALE GENOMIC DNA]</scope>
    <source>
        <strain evidence="2 3">JUb18</strain>
    </source>
</reference>
<gene>
    <name evidence="2" type="ORF">EDF62_1152</name>
</gene>
<keyword evidence="3" id="KW-1185">Reference proteome</keyword>
<evidence type="ECO:0000313" key="3">
    <source>
        <dbReference type="Proteomes" id="UP000295601"/>
    </source>
</evidence>
<evidence type="ECO:0000256" key="1">
    <source>
        <dbReference type="SAM" id="MobiDB-lite"/>
    </source>
</evidence>
<feature type="compositionally biased region" description="Basic and acidic residues" evidence="1">
    <location>
        <begin position="56"/>
        <end position="72"/>
    </location>
</feature>
<comment type="caution">
    <text evidence="2">The sequence shown here is derived from an EMBL/GenBank/DDBJ whole genome shotgun (WGS) entry which is preliminary data.</text>
</comment>
<dbReference type="Proteomes" id="UP000295601">
    <property type="component" value="Unassembled WGS sequence"/>
</dbReference>